<dbReference type="Proteomes" id="UP000285744">
    <property type="component" value="Unassembled WGS sequence"/>
</dbReference>
<dbReference type="InterPro" id="IPR027417">
    <property type="entry name" value="P-loop_NTPase"/>
</dbReference>
<dbReference type="EMBL" id="RAQQ01000015">
    <property type="protein sequence ID" value="RKF25439.1"/>
    <property type="molecule type" value="Genomic_DNA"/>
</dbReference>
<dbReference type="Pfam" id="PF13238">
    <property type="entry name" value="AAA_18"/>
    <property type="match status" value="1"/>
</dbReference>
<evidence type="ECO:0000256" key="1">
    <source>
        <dbReference type="SAM" id="MobiDB-lite"/>
    </source>
</evidence>
<accession>A0A420EXK4</accession>
<proteinExistence type="predicted"/>
<dbReference type="OrthoDB" id="7889077at2"/>
<dbReference type="SUPFAM" id="SSF52540">
    <property type="entry name" value="P-loop containing nucleoside triphosphate hydrolases"/>
    <property type="match status" value="2"/>
</dbReference>
<sequence>MLWLCGPPGVGKTAVGWEIYEGLVRSGIQTGYVDIDQLGMCYPEVASDPGRHRMKARNLDAVVRGHRTAGARCVVVSGVVDARHGVHRDALTGMSLTVCRLRADEGELARRFVGRQGHADALPHVLREAADLDAGAVGDVCVDTTGLTVAKVARRVRERVPGWPATGGHGSPSPADPEGHTDAAAVTGPSSVLWVCGATGVGKSTVAFQVYLKALRAGLTAAYVDLDQLAICGPTPADHRRRAGTLAAVWRTYREAGAAALVMAGPAEDRYALDRYVRALPTATVTVCRLHAGRDELTRRILRRGRGHGSWPQPGDPLVGQPVTRLRHVADQAARDADALERAAIGHRIPTDGRTVEEVTAMVLTHAGWAH</sequence>
<dbReference type="AlphaFoldDB" id="A0A420EXK4"/>
<gene>
    <name evidence="2" type="ORF">D7I43_20395</name>
</gene>
<reference evidence="2 3" key="1">
    <citation type="journal article" date="2018" name="Int. J. Syst. Evol. Microbiol.">
        <title>Micromonospora globbae sp. nov., an endophytic actinomycete isolated from roots of Globba winitii C. H. Wright.</title>
        <authorList>
            <person name="Kuncharoen N."/>
            <person name="Pittayakhajonwut P."/>
            <person name="Tanasupawat S."/>
        </authorList>
    </citation>
    <scope>NUCLEOTIDE SEQUENCE [LARGE SCALE GENOMIC DNA]</scope>
    <source>
        <strain evidence="2 3">WPS1-2</strain>
    </source>
</reference>
<dbReference type="Gene3D" id="3.40.50.300">
    <property type="entry name" value="P-loop containing nucleotide triphosphate hydrolases"/>
    <property type="match status" value="2"/>
</dbReference>
<evidence type="ECO:0000313" key="3">
    <source>
        <dbReference type="Proteomes" id="UP000285744"/>
    </source>
</evidence>
<name>A0A420EXK4_9ACTN</name>
<evidence type="ECO:0000313" key="2">
    <source>
        <dbReference type="EMBL" id="RKF25439.1"/>
    </source>
</evidence>
<protein>
    <recommendedName>
        <fullName evidence="4">Adenylyl-sulfate kinase</fullName>
    </recommendedName>
</protein>
<feature type="region of interest" description="Disordered" evidence="1">
    <location>
        <begin position="160"/>
        <end position="184"/>
    </location>
</feature>
<evidence type="ECO:0008006" key="4">
    <source>
        <dbReference type="Google" id="ProtNLM"/>
    </source>
</evidence>
<comment type="caution">
    <text evidence="2">The sequence shown here is derived from an EMBL/GenBank/DDBJ whole genome shotgun (WGS) entry which is preliminary data.</text>
</comment>
<organism evidence="2 3">
    <name type="scientific">Micromonospora globbae</name>
    <dbReference type="NCBI Taxonomy" id="1894969"/>
    <lineage>
        <taxon>Bacteria</taxon>
        <taxon>Bacillati</taxon>
        <taxon>Actinomycetota</taxon>
        <taxon>Actinomycetes</taxon>
        <taxon>Micromonosporales</taxon>
        <taxon>Micromonosporaceae</taxon>
        <taxon>Micromonospora</taxon>
    </lineage>
</organism>